<keyword evidence="2" id="KW-0378">Hydrolase</keyword>
<proteinExistence type="predicted"/>
<organism evidence="2 3">
    <name type="scientific">Alkaliphilus oremlandii (strain OhILAs)</name>
    <name type="common">Clostridium oremlandii (strain OhILAs)</name>
    <dbReference type="NCBI Taxonomy" id="350688"/>
    <lineage>
        <taxon>Bacteria</taxon>
        <taxon>Bacillati</taxon>
        <taxon>Bacillota</taxon>
        <taxon>Clostridia</taxon>
        <taxon>Peptostreptococcales</taxon>
        <taxon>Natronincolaceae</taxon>
        <taxon>Alkaliphilus</taxon>
    </lineage>
</organism>
<dbReference type="OrthoDB" id="9767366at2"/>
<accession>A8MET4</accession>
<dbReference type="EMBL" id="CP000853">
    <property type="protein sequence ID" value="ABW18413.1"/>
    <property type="molecule type" value="Genomic_DNA"/>
</dbReference>
<dbReference type="eggNOG" id="COG1574">
    <property type="taxonomic scope" value="Bacteria"/>
</dbReference>
<evidence type="ECO:0000313" key="3">
    <source>
        <dbReference type="Proteomes" id="UP000000269"/>
    </source>
</evidence>
<dbReference type="SUPFAM" id="SSF51556">
    <property type="entry name" value="Metallo-dependent hydrolases"/>
    <property type="match status" value="1"/>
</dbReference>
<dbReference type="PANTHER" id="PTHR22642">
    <property type="entry name" value="IMIDAZOLONEPROPIONASE"/>
    <property type="match status" value="1"/>
</dbReference>
<dbReference type="KEGG" id="aoe:Clos_0864"/>
<name>A8MET4_ALKOO</name>
<dbReference type="Pfam" id="PF07969">
    <property type="entry name" value="Amidohydro_3"/>
    <property type="match status" value="1"/>
</dbReference>
<dbReference type="HOGENOM" id="CLU_009942_1_0_9"/>
<dbReference type="SUPFAM" id="SSF51338">
    <property type="entry name" value="Composite domain of metallo-dependent hydrolases"/>
    <property type="match status" value="1"/>
</dbReference>
<dbReference type="CDD" id="cd01300">
    <property type="entry name" value="YtcJ_like"/>
    <property type="match status" value="1"/>
</dbReference>
<dbReference type="InterPro" id="IPR033932">
    <property type="entry name" value="YtcJ-like"/>
</dbReference>
<gene>
    <name evidence="2" type="ordered locus">Clos_0864</name>
</gene>
<dbReference type="AlphaFoldDB" id="A8MET4"/>
<dbReference type="PANTHER" id="PTHR22642:SF2">
    <property type="entry name" value="PROTEIN LONG AFTER FAR-RED 3"/>
    <property type="match status" value="1"/>
</dbReference>
<evidence type="ECO:0000259" key="1">
    <source>
        <dbReference type="Pfam" id="PF07969"/>
    </source>
</evidence>
<dbReference type="Proteomes" id="UP000000269">
    <property type="component" value="Chromosome"/>
</dbReference>
<dbReference type="GO" id="GO:0016810">
    <property type="term" value="F:hydrolase activity, acting on carbon-nitrogen (but not peptide) bonds"/>
    <property type="evidence" value="ECO:0007669"/>
    <property type="project" value="InterPro"/>
</dbReference>
<evidence type="ECO:0000313" key="2">
    <source>
        <dbReference type="EMBL" id="ABW18413.1"/>
    </source>
</evidence>
<feature type="domain" description="Amidohydrolase 3" evidence="1">
    <location>
        <begin position="44"/>
        <end position="530"/>
    </location>
</feature>
<protein>
    <submittedName>
        <fullName evidence="2">Amidohydrolase 3</fullName>
    </submittedName>
</protein>
<dbReference type="InterPro" id="IPR013108">
    <property type="entry name" value="Amidohydro_3"/>
</dbReference>
<dbReference type="InterPro" id="IPR011059">
    <property type="entry name" value="Metal-dep_hydrolase_composite"/>
</dbReference>
<dbReference type="Gene3D" id="3.10.310.70">
    <property type="match status" value="1"/>
</dbReference>
<dbReference type="InterPro" id="IPR032466">
    <property type="entry name" value="Metal_Hydrolase"/>
</dbReference>
<dbReference type="Gene3D" id="2.30.40.10">
    <property type="entry name" value="Urease, subunit C, domain 1"/>
    <property type="match status" value="1"/>
</dbReference>
<keyword evidence="3" id="KW-1185">Reference proteome</keyword>
<dbReference type="STRING" id="350688.Clos_0864"/>
<dbReference type="RefSeq" id="WP_012158725.1">
    <property type="nucleotide sequence ID" value="NC_009922.1"/>
</dbReference>
<sequence>MKTILFNGKIYVEKGIFKEALLIEDGIIQQIGSNEEILKNTGDQVVDLQQKTVIPGLNDSHLHLMSIGEAMSSCELNGATSIDDIIALGKAFLERNPNLEVLKGRGWNQDFFTTGEKRLLNRFDLDQISTDIPLVFERVCGHVAVGNTKALEMLHVDANTTVDGGVIELGRDGTPNGVFNENAVKLLLSILPPKDEDYIETQILKAADYALSVGITSVQSCDIMSNEYEKIVDVIHQISKSRKLKLRYSHQFNFQDIQYFKKYIETEYQTGIYDENFLSRGALKLFKDGSLGARTALMLNDYADAPGVKGVAALSDEQLQDLCDLATEHGIRVVTHAIGDGAVESVLNAYENTMKNGENSLRHGIVHCQITSQEQLDRITRLHIPVLFQPIFLDYDSTIVESRIGKDLTSTSYAFNTLYQSGTPISFGSDAPVENCNPFPNLYCAVTRMRLDGNPAGGFYPKECMSIEDAIDAYTMGSAFNEVKEDFKGRLKEGYVADLIVLDRDIFTVNPMEIKDITVEKTMVHGEFVYQKSN</sequence>
<dbReference type="Gene3D" id="3.20.20.140">
    <property type="entry name" value="Metal-dependent hydrolases"/>
    <property type="match status" value="1"/>
</dbReference>
<reference evidence="3" key="1">
    <citation type="submission" date="2007-10" db="EMBL/GenBank/DDBJ databases">
        <title>Complete genome of Alkaliphilus oremlandii OhILAs.</title>
        <authorList>
            <person name="Copeland A."/>
            <person name="Lucas S."/>
            <person name="Lapidus A."/>
            <person name="Barry K."/>
            <person name="Detter J.C."/>
            <person name="Glavina del Rio T."/>
            <person name="Hammon N."/>
            <person name="Israni S."/>
            <person name="Dalin E."/>
            <person name="Tice H."/>
            <person name="Pitluck S."/>
            <person name="Chain P."/>
            <person name="Malfatti S."/>
            <person name="Shin M."/>
            <person name="Vergez L."/>
            <person name="Schmutz J."/>
            <person name="Larimer F."/>
            <person name="Land M."/>
            <person name="Hauser L."/>
            <person name="Kyrpides N."/>
            <person name="Mikhailova N."/>
            <person name="Stolz J.F."/>
            <person name="Dawson A."/>
            <person name="Fisher E."/>
            <person name="Crable B."/>
            <person name="Perera E."/>
            <person name="Lisak J."/>
            <person name="Ranganathan M."/>
            <person name="Basu P."/>
            <person name="Richardson P."/>
        </authorList>
    </citation>
    <scope>NUCLEOTIDE SEQUENCE [LARGE SCALE GENOMIC DNA]</scope>
    <source>
        <strain evidence="3">OhILAs</strain>
    </source>
</reference>